<dbReference type="OMA" id="NCYINIE"/>
<feature type="domain" description="Retrotransposon hot spot protein,C-terminal" evidence="2">
    <location>
        <begin position="199"/>
        <end position="315"/>
    </location>
</feature>
<organism evidence="4 5">
    <name type="scientific">Trypanosoma rangeli</name>
    <dbReference type="NCBI Taxonomy" id="5698"/>
    <lineage>
        <taxon>Eukaryota</taxon>
        <taxon>Discoba</taxon>
        <taxon>Euglenozoa</taxon>
        <taxon>Kinetoplastea</taxon>
        <taxon>Metakinetoplastina</taxon>
        <taxon>Trypanosomatida</taxon>
        <taxon>Trypanosomatidae</taxon>
        <taxon>Trypanosoma</taxon>
        <taxon>Herpetosoma</taxon>
    </lineage>
</organism>
<evidence type="ECO:0000259" key="3">
    <source>
        <dbReference type="Pfam" id="PF20445"/>
    </source>
</evidence>
<feature type="domain" description="Retrotransposon hot spot protein N-terminal" evidence="3">
    <location>
        <begin position="79"/>
        <end position="185"/>
    </location>
</feature>
<evidence type="ECO:0000256" key="1">
    <source>
        <dbReference type="SAM" id="MobiDB-lite"/>
    </source>
</evidence>
<feature type="non-terminal residue" evidence="4">
    <location>
        <position position="1"/>
    </location>
</feature>
<dbReference type="GeneID" id="40334380"/>
<dbReference type="Pfam" id="PF07999">
    <property type="entry name" value="RHSP"/>
    <property type="match status" value="1"/>
</dbReference>
<dbReference type="Pfam" id="PF20445">
    <property type="entry name" value="RHS_N"/>
    <property type="match status" value="1"/>
</dbReference>
<feature type="region of interest" description="Disordered" evidence="1">
    <location>
        <begin position="56"/>
        <end position="75"/>
    </location>
</feature>
<dbReference type="RefSeq" id="XP_029233089.1">
    <property type="nucleotide sequence ID" value="XM_029387064.1"/>
</dbReference>
<keyword evidence="5" id="KW-1185">Reference proteome</keyword>
<accession>A0A3R7KIC0</accession>
<dbReference type="AlphaFoldDB" id="A0A3R7KIC0"/>
<evidence type="ECO:0000259" key="2">
    <source>
        <dbReference type="Pfam" id="PF07999"/>
    </source>
</evidence>
<name>A0A3R7KIC0_TRYRA</name>
<dbReference type="VEuPathDB" id="TriTrypDB:TRSC58_07193"/>
<sequence>GEILNSPEYQLFEDARKLTEKGVFFLNQWKEFGQKDTVPLRTKGRLDAALQQVEEAEEAEKEIQENEKPPRQPLPEGFYESVFDATWSHVMGFPEDEDEYMVVRMEVREGKRPQELWKYMRQMNTSFSVSGDEQFRPPRVELMILSSEKLWPHSLNHSVRITNCYINIEVHQVWKIVEGDLKGVFLPAERGPPCMRRRLLVGAPGVGESMAADSYLLHQLLHHDGTKLHVVVFCFGRDFAYLFDKRTRTVTIYEGESNIRGVMVNLAGSGMKGYIIIDMAIHFREPSNDVVPSPEWGIITLSSPHENNFKQWAEQAEYWRRMHMHTHDVGPIPRCIFQFNEYEDRVEEIKDILVRIDASNAVHYGMIGGMGMYPRMTHLTNL</sequence>
<dbReference type="NCBIfam" id="TIGR01631">
    <property type="entry name" value="Trypano_RHS"/>
    <property type="match status" value="1"/>
</dbReference>
<dbReference type="EMBL" id="MKGL01000977">
    <property type="protein sequence ID" value="RNE95015.1"/>
    <property type="molecule type" value="Genomic_DNA"/>
</dbReference>
<evidence type="ECO:0000313" key="5">
    <source>
        <dbReference type="Proteomes" id="UP000283634"/>
    </source>
</evidence>
<protein>
    <submittedName>
        <fullName evidence="4">Retrotransposon hot spot (RHS) protein</fullName>
    </submittedName>
</protein>
<feature type="compositionally biased region" description="Basic and acidic residues" evidence="1">
    <location>
        <begin position="61"/>
        <end position="70"/>
    </location>
</feature>
<evidence type="ECO:0000313" key="4">
    <source>
        <dbReference type="EMBL" id="RNE95015.1"/>
    </source>
</evidence>
<dbReference type="InterPro" id="IPR046836">
    <property type="entry name" value="RHS_C"/>
</dbReference>
<dbReference type="InterPro" id="IPR006518">
    <property type="entry name" value="Trypano_RHS"/>
</dbReference>
<dbReference type="Proteomes" id="UP000283634">
    <property type="component" value="Unassembled WGS sequence"/>
</dbReference>
<comment type="caution">
    <text evidence="4">The sequence shown here is derived from an EMBL/GenBank/DDBJ whole genome shotgun (WGS) entry which is preliminary data.</text>
</comment>
<gene>
    <name evidence="4" type="ORF">TraAM80_10447</name>
</gene>
<proteinExistence type="predicted"/>
<dbReference type="InterPro" id="IPR046835">
    <property type="entry name" value="RHS_N"/>
</dbReference>
<reference evidence="4 5" key="1">
    <citation type="journal article" date="2018" name="BMC Genomics">
        <title>Genomic comparison of Trypanosoma conorhini and Trypanosoma rangeli to Trypanosoma cruzi strains of high and low virulence.</title>
        <authorList>
            <person name="Bradwell K.R."/>
            <person name="Koparde V.N."/>
            <person name="Matveyev A.V."/>
            <person name="Serrano M.G."/>
            <person name="Alves J.M."/>
            <person name="Parikh H."/>
            <person name="Huang B."/>
            <person name="Lee V."/>
            <person name="Espinosa-Alvarez O."/>
            <person name="Ortiz P.A."/>
            <person name="Costa-Martins A.G."/>
            <person name="Teixeira M.M."/>
            <person name="Buck G.A."/>
        </authorList>
    </citation>
    <scope>NUCLEOTIDE SEQUENCE [LARGE SCALE GENOMIC DNA]</scope>
    <source>
        <strain evidence="4 5">AM80</strain>
    </source>
</reference>